<dbReference type="EMBL" id="DS022265">
    <property type="protein sequence ID" value="EWG55837.1"/>
    <property type="molecule type" value="Genomic_DNA"/>
</dbReference>
<dbReference type="PROSITE" id="PS50007">
    <property type="entry name" value="PIPLC_X_DOMAIN"/>
    <property type="match status" value="1"/>
</dbReference>
<dbReference type="InterPro" id="IPR017946">
    <property type="entry name" value="PLC-like_Pdiesterase_TIM-brl"/>
</dbReference>
<dbReference type="GO" id="GO:0016042">
    <property type="term" value="P:lipid catabolic process"/>
    <property type="evidence" value="ECO:0007669"/>
    <property type="project" value="UniProtKB-KW"/>
</dbReference>
<dbReference type="InterPro" id="IPR001192">
    <property type="entry name" value="PI-PLC_fam"/>
</dbReference>
<reference evidence="4 5" key="1">
    <citation type="journal article" date="2010" name="Nature">
        <title>Comparative genomics reveals mobile pathogenicity chromosomes in Fusarium.</title>
        <authorList>
            <person name="Ma L.J."/>
            <person name="van der Does H.C."/>
            <person name="Borkovich K.A."/>
            <person name="Coleman J.J."/>
            <person name="Daboussi M.J."/>
            <person name="Di Pietro A."/>
            <person name="Dufresne M."/>
            <person name="Freitag M."/>
            <person name="Grabherr M."/>
            <person name="Henrissat B."/>
            <person name="Houterman P.M."/>
            <person name="Kang S."/>
            <person name="Shim W.B."/>
            <person name="Woloshuk C."/>
            <person name="Xie X."/>
            <person name="Xu J.R."/>
            <person name="Antoniw J."/>
            <person name="Baker S.E."/>
            <person name="Bluhm B.H."/>
            <person name="Breakspear A."/>
            <person name="Brown D.W."/>
            <person name="Butchko R.A."/>
            <person name="Chapman S."/>
            <person name="Coulson R."/>
            <person name="Coutinho P.M."/>
            <person name="Danchin E.G."/>
            <person name="Diener A."/>
            <person name="Gale L.R."/>
            <person name="Gardiner D.M."/>
            <person name="Goff S."/>
            <person name="Hammond-Kosack K.E."/>
            <person name="Hilburn K."/>
            <person name="Hua-Van A."/>
            <person name="Jonkers W."/>
            <person name="Kazan K."/>
            <person name="Kodira C.D."/>
            <person name="Koehrsen M."/>
            <person name="Kumar L."/>
            <person name="Lee Y.H."/>
            <person name="Li L."/>
            <person name="Manners J.M."/>
            <person name="Miranda-Saavedra D."/>
            <person name="Mukherjee M."/>
            <person name="Park G."/>
            <person name="Park J."/>
            <person name="Park S.Y."/>
            <person name="Proctor R.H."/>
            <person name="Regev A."/>
            <person name="Ruiz-Roldan M.C."/>
            <person name="Sain D."/>
            <person name="Sakthikumar S."/>
            <person name="Sykes S."/>
            <person name="Schwartz D.C."/>
            <person name="Turgeon B.G."/>
            <person name="Wapinski I."/>
            <person name="Yoder O."/>
            <person name="Young S."/>
            <person name="Zeng Q."/>
            <person name="Zhou S."/>
            <person name="Galagan J."/>
            <person name="Cuomo C.A."/>
            <person name="Kistler H.C."/>
            <person name="Rep M."/>
        </authorList>
    </citation>
    <scope>NUCLEOTIDE SEQUENCE [LARGE SCALE GENOMIC DNA]</scope>
    <source>
        <strain evidence="5">M3125 / FGSC 7600</strain>
    </source>
</reference>
<dbReference type="Pfam" id="PF00387">
    <property type="entry name" value="PI-PLC-Y"/>
    <property type="match status" value="1"/>
</dbReference>
<dbReference type="GeneID" id="30074481"/>
<feature type="region of interest" description="Disordered" evidence="2">
    <location>
        <begin position="615"/>
        <end position="644"/>
    </location>
</feature>
<dbReference type="GO" id="GO:0004435">
    <property type="term" value="F:phosphatidylinositol-4,5-bisphosphate phospholipase C activity"/>
    <property type="evidence" value="ECO:0007669"/>
    <property type="project" value="UniProtKB-EC"/>
</dbReference>
<dbReference type="PRINTS" id="PR00390">
    <property type="entry name" value="PHPHLIPASEC"/>
</dbReference>
<name>W7NHA6_GIBM7</name>
<dbReference type="VEuPathDB" id="FungiDB:FVEG_17605"/>
<dbReference type="PANTHER" id="PTHR10336">
    <property type="entry name" value="PHOSPHOINOSITIDE-SPECIFIC PHOSPHOLIPASE C FAMILY PROTEIN"/>
    <property type="match status" value="1"/>
</dbReference>
<gene>
    <name evidence="4" type="ORF">FVEG_17605</name>
</gene>
<keyword evidence="5" id="KW-1185">Reference proteome</keyword>
<dbReference type="Pfam" id="PF00388">
    <property type="entry name" value="PI-PLC-X"/>
    <property type="match status" value="1"/>
</dbReference>
<dbReference type="PROSITE" id="PS50008">
    <property type="entry name" value="PIPLC_Y_DOMAIN"/>
    <property type="match status" value="1"/>
</dbReference>
<evidence type="ECO:0000256" key="1">
    <source>
        <dbReference type="RuleBase" id="RU361133"/>
    </source>
</evidence>
<dbReference type="SMART" id="SM00148">
    <property type="entry name" value="PLCXc"/>
    <property type="match status" value="1"/>
</dbReference>
<dbReference type="EMBL" id="CM000587">
    <property type="protein sequence ID" value="EWG55837.1"/>
    <property type="molecule type" value="Genomic_DNA"/>
</dbReference>
<dbReference type="EC" id="3.1.4.11" evidence="1"/>
<keyword evidence="1" id="KW-0378">Hydrolase</keyword>
<keyword evidence="1" id="KW-0443">Lipid metabolism</keyword>
<evidence type="ECO:0000256" key="2">
    <source>
        <dbReference type="SAM" id="MobiDB-lite"/>
    </source>
</evidence>
<dbReference type="RefSeq" id="XP_018762028.1">
    <property type="nucleotide sequence ID" value="XM_018906844.1"/>
</dbReference>
<dbReference type="Gene3D" id="3.20.20.190">
    <property type="entry name" value="Phosphatidylinositol (PI) phosphodiesterase"/>
    <property type="match status" value="1"/>
</dbReference>
<evidence type="ECO:0000313" key="4">
    <source>
        <dbReference type="EMBL" id="EWG55837.1"/>
    </source>
</evidence>
<sequence length="1253" mass="142388">MDLMSLTARDLSNKCLEAFQTCLTFRSPDPDSSNQRASYDERFEYRLADFNLWIDGIGALAPSKASLDARLSERPIDLSLVKGNLVMLFQSLEDCLNLLNDNGTLEDPLLDVDSALESLVTLSLAIRRTGRRSRLHKADRLFKPEEHAELRKHLEAIIVLRPGSGPCFRDDEFRTKIESLTPLQNHLITANLKRRNRFIQAQLHSLGLKKRTVAFELPTLEAVEKGSNPTPISTSESEEISVPVVSDTDAQPHKPLPAPMSVTSASVPESKLEYREPMSKRTESTPMTVITQITASARYPRPRVYDNEQRVVQCPCCCQTLPLAEAKNNNRWRKHLAEDIRPYTCIFDSCPTPDVYYSSRSMLEQHFRQDHPPVWVCPLCDEGSVYPTLSEMMDHIHKAHPDNGEDISSIISSSAQTRMGIKSCPLCEINGRPDSLELIDHVLEHVHDFSLRSLPWPRSSEVDMGGEVGYFNLERGEPAAITEWLDAYEHEMENIDPTLKLTTCDYGRLAIITEQMSSDGKDKLGLDIGFADEHDGESAEAETDISQLTQETLESVKQARDVVFCHQCEARWYRDVDGMQCPKCQSEFVEIIDPDSSSESSDLLGTVMRPGLATVDSRSRYSEDSRHSSDATGSKPNTRESTSGFRRLTKRFFSRKKADNTEPQKHISEATNNLIRFLGLDEKSVANQKAWKILISIYHRRLESPTNTQSMFANFIRDVQNEDIPEDCQPVSDSHGFLVAMASFYLNPLKHLPPKDLTKPISNYFINSSHRTLINTLIDSRNAGDTIKVALYLGYRSIDLDVWNGTTDTEQRGSQVEQPRESKPAQTVKTFNRLLGLNRESNAPKPVDLKTGVSQWGHMNSPAEPIVTDGYTLMTPCGFRKACQLIRDFAFVGTDVPLIVNLEVHADSRQQELMVKIMTEEWHDILLDRPLEACDPRFQLPTLKDLQGRILIRLGSFTSNFDRSNDKADDGLPGESDHKRARVAIIQPLAELEVYMRRERFENFDTPRTKSPTHLFSMQEGKVQDLISTSATELFRHNQRYFFRVYPSLARQGTSNLDPLRFWRYGIQMAGIVSHNVDEGMMLNEGMFADESGWVLKPDGYRSSKKDTSNDLEAGPRKSLDLSIFAFKDQEFMTSTGREIKNLASFMIVSLHIHDEEKPRIPRQELNTTEHESGALGYNLNFLVTRTEATIIPKLCILRLIFVEGLSKDHLFAWASLRLDRLNQGFRLVQLYDSRGLKLMQQRILLKFKIRWK</sequence>
<dbReference type="InterPro" id="IPR013087">
    <property type="entry name" value="Znf_C2H2_type"/>
</dbReference>
<comment type="catalytic activity">
    <reaction evidence="1">
        <text>a 1,2-diacyl-sn-glycero-3-phospho-(1D-myo-inositol-4,5-bisphosphate) + H2O = 1D-myo-inositol 1,4,5-trisphosphate + a 1,2-diacyl-sn-glycerol + H(+)</text>
        <dbReference type="Rhea" id="RHEA:33179"/>
        <dbReference type="ChEBI" id="CHEBI:15377"/>
        <dbReference type="ChEBI" id="CHEBI:15378"/>
        <dbReference type="ChEBI" id="CHEBI:17815"/>
        <dbReference type="ChEBI" id="CHEBI:58456"/>
        <dbReference type="ChEBI" id="CHEBI:203600"/>
        <dbReference type="EC" id="3.1.4.11"/>
    </reaction>
</comment>
<evidence type="ECO:0000313" key="5">
    <source>
        <dbReference type="Proteomes" id="UP000009096"/>
    </source>
</evidence>
<dbReference type="InterPro" id="IPR000909">
    <property type="entry name" value="PLipase_C_PInositol-sp_X_dom"/>
</dbReference>
<dbReference type="Gene3D" id="2.60.40.150">
    <property type="entry name" value="C2 domain"/>
    <property type="match status" value="1"/>
</dbReference>
<accession>W7NHA6</accession>
<feature type="domain" description="PI-PLC Y-box" evidence="3">
    <location>
        <begin position="989"/>
        <end position="1102"/>
    </location>
</feature>
<dbReference type="AlphaFoldDB" id="W7NHA6"/>
<proteinExistence type="predicted"/>
<evidence type="ECO:0000259" key="3">
    <source>
        <dbReference type="PROSITE" id="PS50008"/>
    </source>
</evidence>
<dbReference type="PANTHER" id="PTHR10336:SF82">
    <property type="entry name" value="PHOSPHOINOSITIDE PHOSPHOLIPASE C"/>
    <property type="match status" value="1"/>
</dbReference>
<dbReference type="GO" id="GO:0048015">
    <property type="term" value="P:phosphatidylinositol-mediated signaling"/>
    <property type="evidence" value="ECO:0007669"/>
    <property type="project" value="TreeGrafter"/>
</dbReference>
<keyword evidence="1" id="KW-0442">Lipid degradation</keyword>
<feature type="compositionally biased region" description="Basic and acidic residues" evidence="2">
    <location>
        <begin position="617"/>
        <end position="629"/>
    </location>
</feature>
<dbReference type="STRING" id="334819.W7NHA6"/>
<dbReference type="KEGG" id="fvr:FVEG_17605"/>
<dbReference type="InterPro" id="IPR001711">
    <property type="entry name" value="PLipase_C_Pinositol-sp_Y"/>
</dbReference>
<dbReference type="OrthoDB" id="20872at2759"/>
<dbReference type="InterPro" id="IPR035892">
    <property type="entry name" value="C2_domain_sf"/>
</dbReference>
<feature type="compositionally biased region" description="Polar residues" evidence="2">
    <location>
        <begin position="630"/>
        <end position="644"/>
    </location>
</feature>
<dbReference type="eggNOG" id="KOG0169">
    <property type="taxonomic scope" value="Eukaryota"/>
</dbReference>
<dbReference type="SUPFAM" id="SSF51695">
    <property type="entry name" value="PLC-like phosphodiesterases"/>
    <property type="match status" value="1"/>
</dbReference>
<feature type="region of interest" description="Disordered" evidence="2">
    <location>
        <begin position="247"/>
        <end position="268"/>
    </location>
</feature>
<protein>
    <recommendedName>
        <fullName evidence="1">Phosphoinositide phospholipase C</fullName>
        <ecNumber evidence="1">3.1.4.11</ecNumber>
    </recommendedName>
</protein>
<organism evidence="4 5">
    <name type="scientific">Gibberella moniliformis (strain M3125 / FGSC 7600)</name>
    <name type="common">Maize ear and stalk rot fungus</name>
    <name type="synonym">Fusarium verticillioides</name>
    <dbReference type="NCBI Taxonomy" id="334819"/>
    <lineage>
        <taxon>Eukaryota</taxon>
        <taxon>Fungi</taxon>
        <taxon>Dikarya</taxon>
        <taxon>Ascomycota</taxon>
        <taxon>Pezizomycotina</taxon>
        <taxon>Sordariomycetes</taxon>
        <taxon>Hypocreomycetidae</taxon>
        <taxon>Hypocreales</taxon>
        <taxon>Nectriaceae</taxon>
        <taxon>Fusarium</taxon>
        <taxon>Fusarium fujikuroi species complex</taxon>
    </lineage>
</organism>
<dbReference type="SMART" id="SM00355">
    <property type="entry name" value="ZnF_C2H2"/>
    <property type="match status" value="2"/>
</dbReference>
<dbReference type="SMART" id="SM00149">
    <property type="entry name" value="PLCYc"/>
    <property type="match status" value="1"/>
</dbReference>
<dbReference type="GO" id="GO:0051209">
    <property type="term" value="P:release of sequestered calcium ion into cytosol"/>
    <property type="evidence" value="ECO:0007669"/>
    <property type="project" value="TreeGrafter"/>
</dbReference>
<dbReference type="Proteomes" id="UP000009096">
    <property type="component" value="Chromosome 10"/>
</dbReference>